<keyword evidence="1" id="KW-0732">Signal</keyword>
<gene>
    <name evidence="2" type="ORF">H9654_06950</name>
</gene>
<feature type="signal peptide" evidence="1">
    <location>
        <begin position="1"/>
        <end position="19"/>
    </location>
</feature>
<evidence type="ECO:0000256" key="1">
    <source>
        <dbReference type="SAM" id="SignalP"/>
    </source>
</evidence>
<keyword evidence="3" id="KW-1185">Reference proteome</keyword>
<dbReference type="EMBL" id="JACSQS010000005">
    <property type="protein sequence ID" value="MBD7953945.1"/>
    <property type="molecule type" value="Genomic_DNA"/>
</dbReference>
<dbReference type="RefSeq" id="WP_157825150.1">
    <property type="nucleotide sequence ID" value="NZ_CP167825.1"/>
</dbReference>
<reference evidence="2 3" key="1">
    <citation type="submission" date="2020-08" db="EMBL/GenBank/DDBJ databases">
        <title>A Genomic Blueprint of the Chicken Gut Microbiome.</title>
        <authorList>
            <person name="Gilroy R."/>
            <person name="Ravi A."/>
            <person name="Getino M."/>
            <person name="Pursley I."/>
            <person name="Horton D.L."/>
            <person name="Alikhan N.-F."/>
            <person name="Baker D."/>
            <person name="Gharbi K."/>
            <person name="Hall N."/>
            <person name="Watson M."/>
            <person name="Adriaenssens E.M."/>
            <person name="Foster-Nyarko E."/>
            <person name="Jarju S."/>
            <person name="Secka A."/>
            <person name="Antonio M."/>
            <person name="Oren A."/>
            <person name="Chaudhuri R."/>
            <person name="La Ragione R.M."/>
            <person name="Hildebrand F."/>
            <person name="Pallen M.J."/>
        </authorList>
    </citation>
    <scope>NUCLEOTIDE SEQUENCE [LARGE SCALE GENOMIC DNA]</scope>
    <source>
        <strain evidence="2 3">Sa5BUN4</strain>
    </source>
</reference>
<comment type="caution">
    <text evidence="2">The sequence shown here is derived from an EMBL/GenBank/DDBJ whole genome shotgun (WGS) entry which is preliminary data.</text>
</comment>
<evidence type="ECO:0000313" key="2">
    <source>
        <dbReference type="EMBL" id="MBD7953945.1"/>
    </source>
</evidence>
<organism evidence="2 3">
    <name type="scientific">Stenotrophomonas lacuserhaii</name>
    <dbReference type="NCBI Taxonomy" id="2760084"/>
    <lineage>
        <taxon>Bacteria</taxon>
        <taxon>Pseudomonadati</taxon>
        <taxon>Pseudomonadota</taxon>
        <taxon>Gammaproteobacteria</taxon>
        <taxon>Lysobacterales</taxon>
        <taxon>Lysobacteraceae</taxon>
        <taxon>Stenotrophomonas</taxon>
    </lineage>
</organism>
<sequence length="133" mass="14782">MTRMLVTLALCALATQAHAQRVYKCSDGKQVAYQSVPCPKEQDTGISRPVVRDPNLTSADRVRVAQESSQARRWVRQGAGYDQPDVRGTVIDNVVDPQSCEDARLRKEMAEVFTGRSAPARIDQEIHRACAVR</sequence>
<evidence type="ECO:0000313" key="3">
    <source>
        <dbReference type="Proteomes" id="UP000636938"/>
    </source>
</evidence>
<dbReference type="Proteomes" id="UP000636938">
    <property type="component" value="Unassembled WGS sequence"/>
</dbReference>
<proteinExistence type="predicted"/>
<accession>A0A8X8FZT3</accession>
<protein>
    <submittedName>
        <fullName evidence="2">DUF4124 domain-containing protein</fullName>
    </submittedName>
</protein>
<feature type="chain" id="PRO_5036467847" evidence="1">
    <location>
        <begin position="20"/>
        <end position="133"/>
    </location>
</feature>
<dbReference type="AlphaFoldDB" id="A0A8X8FZT3"/>
<name>A0A8X8FZT3_9GAMM</name>